<reference evidence="1" key="1">
    <citation type="submission" date="2022-07" db="EMBL/GenBank/DDBJ databases">
        <title>Phylogenomic reconstructions and comparative analyses of Kickxellomycotina fungi.</title>
        <authorList>
            <person name="Reynolds N.K."/>
            <person name="Stajich J.E."/>
            <person name="Barry K."/>
            <person name="Grigoriev I.V."/>
            <person name="Crous P."/>
            <person name="Smith M.E."/>
        </authorList>
    </citation>
    <scope>NUCLEOTIDE SEQUENCE</scope>
    <source>
        <strain evidence="1">NRRL 1566</strain>
    </source>
</reference>
<comment type="caution">
    <text evidence="1">The sequence shown here is derived from an EMBL/GenBank/DDBJ whole genome shotgun (WGS) entry which is preliminary data.</text>
</comment>
<sequence length="570" mass="65559">MSLIPTTTTTANFTPDYLDIVMQQERLTFAVKLHRINELSRYLTGQFALYIPDIILAKPPEFRRELFKITPPSELISMLGSQKPVVCQAIFIVLRPQFALPIREKIIYICQSRGLDGYERFSKVKNVQFNSPCKSTTANGALRFINPENGINTFREDWDTCLTNLTDSINPFVICGPRHLGKSHIMLHVAALMACDPGVVVIYIGDCQELCLGDRNSDTSKYVKFIEHMVCSFGNYSFIRSLADKWYTNTNMGTDWIKMQAETNSFMLKVSEQCQKEKITIVYFLDHCEEYLKANPFEMVVNISDLERSYGGVVVLTLSDHKPYVSQEFSMSFQCVISDILNPVEARSMCINSIKRLRITDTELDTLLASAQYHPLDTVSIMQKFENYLADTNTSERNAQARRNKALSYAIADQEQSRRARITQMHMRFVEDLIASGTLKQEVKHIQRVGMCQRDIDTSTPEIQEIKREIMRCAFALYHDIELKPGALRDIQFMAYESPTDRDYGDQRVCDASICSKNNPKCLPPIAREILYKIHFRGTVEEQFGWLFSSRNRFDVDASIRLRYFDNLLL</sequence>
<dbReference type="AlphaFoldDB" id="A0A9W8LXC9"/>
<keyword evidence="2" id="KW-1185">Reference proteome</keyword>
<dbReference type="OrthoDB" id="5565181at2759"/>
<evidence type="ECO:0000313" key="2">
    <source>
        <dbReference type="Proteomes" id="UP001139887"/>
    </source>
</evidence>
<feature type="non-terminal residue" evidence="1">
    <location>
        <position position="570"/>
    </location>
</feature>
<organism evidence="1 2">
    <name type="scientific">Coemansia brasiliensis</name>
    <dbReference type="NCBI Taxonomy" id="2650707"/>
    <lineage>
        <taxon>Eukaryota</taxon>
        <taxon>Fungi</taxon>
        <taxon>Fungi incertae sedis</taxon>
        <taxon>Zoopagomycota</taxon>
        <taxon>Kickxellomycotina</taxon>
        <taxon>Kickxellomycetes</taxon>
        <taxon>Kickxellales</taxon>
        <taxon>Kickxellaceae</taxon>
        <taxon>Coemansia</taxon>
    </lineage>
</organism>
<dbReference type="EMBL" id="JANBUW010001051">
    <property type="protein sequence ID" value="KAJ2844538.1"/>
    <property type="molecule type" value="Genomic_DNA"/>
</dbReference>
<dbReference type="Proteomes" id="UP001139887">
    <property type="component" value="Unassembled WGS sequence"/>
</dbReference>
<accession>A0A9W8LXC9</accession>
<name>A0A9W8LXC9_9FUNG</name>
<evidence type="ECO:0000313" key="1">
    <source>
        <dbReference type="EMBL" id="KAJ2844538.1"/>
    </source>
</evidence>
<gene>
    <name evidence="1" type="ORF">IWW36_005148</name>
</gene>
<proteinExistence type="predicted"/>
<protein>
    <submittedName>
        <fullName evidence="1">Uncharacterized protein</fullName>
    </submittedName>
</protein>